<dbReference type="PANTHER" id="PTHR37828:SF1">
    <property type="entry name" value="YCII-RELATED DOMAIN-CONTAINING PROTEIN"/>
    <property type="match status" value="1"/>
</dbReference>
<accession>A0ABN3CY15</accession>
<keyword evidence="2" id="KW-1185">Reference proteome</keyword>
<dbReference type="PANTHER" id="PTHR37828">
    <property type="entry name" value="GSR2449 PROTEIN"/>
    <property type="match status" value="1"/>
</dbReference>
<protein>
    <submittedName>
        <fullName evidence="1">YciI family protein</fullName>
    </submittedName>
</protein>
<name>A0ABN3CY15_9ACTN</name>
<evidence type="ECO:0000313" key="2">
    <source>
        <dbReference type="Proteomes" id="UP001499843"/>
    </source>
</evidence>
<reference evidence="1 2" key="1">
    <citation type="journal article" date="2019" name="Int. J. Syst. Evol. Microbiol.">
        <title>The Global Catalogue of Microorganisms (GCM) 10K type strain sequencing project: providing services to taxonomists for standard genome sequencing and annotation.</title>
        <authorList>
            <consortium name="The Broad Institute Genomics Platform"/>
            <consortium name="The Broad Institute Genome Sequencing Center for Infectious Disease"/>
            <person name="Wu L."/>
            <person name="Ma J."/>
        </authorList>
    </citation>
    <scope>NUCLEOTIDE SEQUENCE [LARGE SCALE GENOMIC DNA]</scope>
    <source>
        <strain evidence="1 2">JCM 16114</strain>
    </source>
</reference>
<proteinExistence type="predicted"/>
<gene>
    <name evidence="1" type="ORF">GCM10009850_095970</name>
</gene>
<dbReference type="EMBL" id="BAAAQX010000038">
    <property type="protein sequence ID" value="GAA2214133.1"/>
    <property type="molecule type" value="Genomic_DNA"/>
</dbReference>
<comment type="caution">
    <text evidence="1">The sequence shown here is derived from an EMBL/GenBank/DDBJ whole genome shotgun (WGS) entry which is preliminary data.</text>
</comment>
<dbReference type="InterPro" id="IPR011008">
    <property type="entry name" value="Dimeric_a/b-barrel"/>
</dbReference>
<organism evidence="1 2">
    <name type="scientific">Nonomuraea monospora</name>
    <dbReference type="NCBI Taxonomy" id="568818"/>
    <lineage>
        <taxon>Bacteria</taxon>
        <taxon>Bacillati</taxon>
        <taxon>Actinomycetota</taxon>
        <taxon>Actinomycetes</taxon>
        <taxon>Streptosporangiales</taxon>
        <taxon>Streptosporangiaceae</taxon>
        <taxon>Nonomuraea</taxon>
    </lineage>
</organism>
<sequence>MFVVLLRLAENKDAAGAHLSGHQEWIRRGLDDGVFLLVGSIKPGPGGAVLAHGVSLAELEKRVNDDPFVAGNVVRAEIIEVAPGMADERLAFLL</sequence>
<dbReference type="Proteomes" id="UP001499843">
    <property type="component" value="Unassembled WGS sequence"/>
</dbReference>
<dbReference type="Gene3D" id="3.30.70.1060">
    <property type="entry name" value="Dimeric alpha+beta barrel"/>
    <property type="match status" value="1"/>
</dbReference>
<dbReference type="SUPFAM" id="SSF54909">
    <property type="entry name" value="Dimeric alpha+beta barrel"/>
    <property type="match status" value="1"/>
</dbReference>
<evidence type="ECO:0000313" key="1">
    <source>
        <dbReference type="EMBL" id="GAA2214133.1"/>
    </source>
</evidence>